<evidence type="ECO:0000313" key="13">
    <source>
        <dbReference type="Proteomes" id="UP001293593"/>
    </source>
</evidence>
<dbReference type="InterPro" id="IPR011009">
    <property type="entry name" value="Kinase-like_dom_sf"/>
</dbReference>
<feature type="region of interest" description="Disordered" evidence="10">
    <location>
        <begin position="1"/>
        <end position="145"/>
    </location>
</feature>
<comment type="catalytic activity">
    <reaction evidence="8">
        <text>L-seryl-[protein] + ATP = O-phospho-L-seryl-[protein] + ADP + H(+)</text>
        <dbReference type="Rhea" id="RHEA:17989"/>
        <dbReference type="Rhea" id="RHEA-COMP:9863"/>
        <dbReference type="Rhea" id="RHEA-COMP:11604"/>
        <dbReference type="ChEBI" id="CHEBI:15378"/>
        <dbReference type="ChEBI" id="CHEBI:29999"/>
        <dbReference type="ChEBI" id="CHEBI:30616"/>
        <dbReference type="ChEBI" id="CHEBI:83421"/>
        <dbReference type="ChEBI" id="CHEBI:456216"/>
        <dbReference type="EC" id="2.7.11.25"/>
    </reaction>
</comment>
<evidence type="ECO:0000256" key="9">
    <source>
        <dbReference type="PROSITE-ProRule" id="PRU10141"/>
    </source>
</evidence>
<keyword evidence="3" id="KW-0808">Transferase</keyword>
<dbReference type="GO" id="GO:0004709">
    <property type="term" value="F:MAP kinase kinase kinase activity"/>
    <property type="evidence" value="ECO:0007669"/>
    <property type="project" value="UniProtKB-EC"/>
</dbReference>
<feature type="region of interest" description="Disordered" evidence="10">
    <location>
        <begin position="328"/>
        <end position="348"/>
    </location>
</feature>
<keyword evidence="4 9" id="KW-0547">Nucleotide-binding</keyword>
<evidence type="ECO:0000256" key="4">
    <source>
        <dbReference type="ARBA" id="ARBA00022741"/>
    </source>
</evidence>
<feature type="compositionally biased region" description="Basic and acidic residues" evidence="10">
    <location>
        <begin position="28"/>
        <end position="38"/>
    </location>
</feature>
<dbReference type="Proteomes" id="UP001293593">
    <property type="component" value="Unassembled WGS sequence"/>
</dbReference>
<feature type="compositionally biased region" description="Low complexity" evidence="10">
    <location>
        <begin position="1"/>
        <end position="27"/>
    </location>
</feature>
<evidence type="ECO:0000256" key="6">
    <source>
        <dbReference type="ARBA" id="ARBA00022840"/>
    </source>
</evidence>
<accession>A0AAE1J5C6</accession>
<dbReference type="EC" id="2.7.11.25" evidence="2"/>
<comment type="caution">
    <text evidence="12">The sequence shown here is derived from an EMBL/GenBank/DDBJ whole genome shotgun (WGS) entry which is preliminary data.</text>
</comment>
<dbReference type="Gene3D" id="1.10.510.10">
    <property type="entry name" value="Transferase(Phosphotransferase) domain 1"/>
    <property type="match status" value="1"/>
</dbReference>
<feature type="compositionally biased region" description="Basic and acidic residues" evidence="10">
    <location>
        <begin position="67"/>
        <end position="82"/>
    </location>
</feature>
<feature type="region of interest" description="Disordered" evidence="10">
    <location>
        <begin position="272"/>
        <end position="299"/>
    </location>
</feature>
<comment type="similarity">
    <text evidence="1">Belongs to the protein kinase superfamily. STE Ser/Thr protein kinase family. MAP kinase kinase kinase subfamily.</text>
</comment>
<keyword evidence="13" id="KW-1185">Reference proteome</keyword>
<dbReference type="SUPFAM" id="SSF56112">
    <property type="entry name" value="Protein kinase-like (PK-like)"/>
    <property type="match status" value="1"/>
</dbReference>
<gene>
    <name evidence="12" type="ORF">QN277_027855</name>
</gene>
<name>A0AAE1J5C6_9FABA</name>
<dbReference type="FunFam" id="1.10.510.10:FF:000357">
    <property type="entry name" value="Mitogen-activated protein kinase kinase kinase 5"/>
    <property type="match status" value="1"/>
</dbReference>
<dbReference type="PANTHER" id="PTHR48016">
    <property type="entry name" value="MAP KINASE KINASE KINASE SSK2-RELATED-RELATED"/>
    <property type="match status" value="1"/>
</dbReference>
<evidence type="ECO:0000256" key="2">
    <source>
        <dbReference type="ARBA" id="ARBA00012406"/>
    </source>
</evidence>
<evidence type="ECO:0000256" key="1">
    <source>
        <dbReference type="ARBA" id="ARBA00006529"/>
    </source>
</evidence>
<evidence type="ECO:0000256" key="10">
    <source>
        <dbReference type="SAM" id="MobiDB-lite"/>
    </source>
</evidence>
<reference evidence="12" key="1">
    <citation type="submission" date="2023-10" db="EMBL/GenBank/DDBJ databases">
        <title>Chromosome-level genome of the transformable northern wattle, Acacia crassicarpa.</title>
        <authorList>
            <person name="Massaro I."/>
            <person name="Sinha N.R."/>
            <person name="Poethig S."/>
            <person name="Leichty A.R."/>
        </authorList>
    </citation>
    <scope>NUCLEOTIDE SEQUENCE</scope>
    <source>
        <strain evidence="12">Acra3RX</strain>
        <tissue evidence="12">Leaf</tissue>
    </source>
</reference>
<dbReference type="SMART" id="SM00220">
    <property type="entry name" value="S_TKc"/>
    <property type="match status" value="1"/>
</dbReference>
<evidence type="ECO:0000256" key="3">
    <source>
        <dbReference type="ARBA" id="ARBA00022679"/>
    </source>
</evidence>
<dbReference type="GO" id="GO:0005737">
    <property type="term" value="C:cytoplasm"/>
    <property type="evidence" value="ECO:0007669"/>
    <property type="project" value="TreeGrafter"/>
</dbReference>
<keyword evidence="5" id="KW-0418">Kinase</keyword>
<dbReference type="EMBL" id="JAWXYG010000009">
    <property type="protein sequence ID" value="KAK4262273.1"/>
    <property type="molecule type" value="Genomic_DNA"/>
</dbReference>
<feature type="binding site" evidence="9">
    <location>
        <position position="384"/>
    </location>
    <ligand>
        <name>ATP</name>
        <dbReference type="ChEBI" id="CHEBI:30616"/>
    </ligand>
</feature>
<keyword evidence="6 9" id="KW-0067">ATP-binding</keyword>
<evidence type="ECO:0000256" key="5">
    <source>
        <dbReference type="ARBA" id="ARBA00022777"/>
    </source>
</evidence>
<sequence>MRWLPSRSLSNSNGLKSSSSSSSLSTSDVDHPKKKSSDATRGSGGVWPFGAGKKTSRPKKLQSIADSDGKSPSRWHDFHDDVLVPSVPSPTPQFNRSNTTSSFSSSIVAPQPLPLPESALARQRDADCPLPSPKDVPGPSSAAKGIVERDRADGVTLISSVFRMKSVFDSPGVRKNKGQAETGSYRTTRQDLSRSGSNRDNFHISVVTKSAPASPMSSPLVSPNNGRSSDFIQYHYVCPQPNQYWSAPEMVTSDASSGTTPPVYFDVIALSTDTSPHHSPRGRSPNQNLKSRSGASSPVLPKLSLETSVIRRDFSAPSLNVHPLPLPPGAPLLSPSPKLSPTVPKLESSSMKSQWQKGKLIGRGTFGSVYVATNRETGALCAMKEVEIFPDDPKSAECIKQLEQEIKVLRQLKHTNIVQYYGSEIVEDRFYIYLEYVHPGSINKYVREHCGAMTESVVRNFTRHILSGLAYLHSKKTIHRDIKGANLLVDSTGVVKLADFGMAKHLTGHAADLSLKGSPYWMAPELMLEVMQKDNSSDLALAVDIWSLGCTIIEMLTGKPPWSEYEGAAAMFKVIRDTPPIPETLSWEGKDFLRCCFKRNPAERSTASALLEHRFLKAQPPDVSHSMQSYNGINLMDKPLSPRGQSEYLSDQLPTTSVQIAKGKANERWTEAAM</sequence>
<dbReference type="AlphaFoldDB" id="A0AAE1J5C6"/>
<evidence type="ECO:0000256" key="8">
    <source>
        <dbReference type="ARBA" id="ARBA00048329"/>
    </source>
</evidence>
<evidence type="ECO:0000313" key="12">
    <source>
        <dbReference type="EMBL" id="KAK4262273.1"/>
    </source>
</evidence>
<evidence type="ECO:0000256" key="7">
    <source>
        <dbReference type="ARBA" id="ARBA00047559"/>
    </source>
</evidence>
<feature type="compositionally biased region" description="Polar residues" evidence="10">
    <location>
        <begin position="284"/>
        <end position="296"/>
    </location>
</feature>
<dbReference type="InterPro" id="IPR000719">
    <property type="entry name" value="Prot_kinase_dom"/>
</dbReference>
<organism evidence="12 13">
    <name type="scientific">Acacia crassicarpa</name>
    <name type="common">northern wattle</name>
    <dbReference type="NCBI Taxonomy" id="499986"/>
    <lineage>
        <taxon>Eukaryota</taxon>
        <taxon>Viridiplantae</taxon>
        <taxon>Streptophyta</taxon>
        <taxon>Embryophyta</taxon>
        <taxon>Tracheophyta</taxon>
        <taxon>Spermatophyta</taxon>
        <taxon>Magnoliopsida</taxon>
        <taxon>eudicotyledons</taxon>
        <taxon>Gunneridae</taxon>
        <taxon>Pentapetalae</taxon>
        <taxon>rosids</taxon>
        <taxon>fabids</taxon>
        <taxon>Fabales</taxon>
        <taxon>Fabaceae</taxon>
        <taxon>Caesalpinioideae</taxon>
        <taxon>mimosoid clade</taxon>
        <taxon>Acacieae</taxon>
        <taxon>Acacia</taxon>
    </lineage>
</organism>
<feature type="compositionally biased region" description="Low complexity" evidence="10">
    <location>
        <begin position="94"/>
        <end position="106"/>
    </location>
</feature>
<proteinExistence type="inferred from homology"/>
<feature type="compositionally biased region" description="Low complexity" evidence="10">
    <location>
        <begin position="331"/>
        <end position="346"/>
    </location>
</feature>
<evidence type="ECO:0000259" key="11">
    <source>
        <dbReference type="PROSITE" id="PS50011"/>
    </source>
</evidence>
<dbReference type="PROSITE" id="PS50011">
    <property type="entry name" value="PROTEIN_KINASE_DOM"/>
    <property type="match status" value="1"/>
</dbReference>
<feature type="region of interest" description="Disordered" evidence="10">
    <location>
        <begin position="172"/>
        <end position="199"/>
    </location>
</feature>
<dbReference type="Pfam" id="PF00069">
    <property type="entry name" value="Pkinase"/>
    <property type="match status" value="1"/>
</dbReference>
<dbReference type="PROSITE" id="PS00107">
    <property type="entry name" value="PROTEIN_KINASE_ATP"/>
    <property type="match status" value="1"/>
</dbReference>
<dbReference type="InterPro" id="IPR050538">
    <property type="entry name" value="MAP_kinase_kinase_kinase"/>
</dbReference>
<protein>
    <recommendedName>
        <fullName evidence="2">mitogen-activated protein kinase kinase kinase</fullName>
        <ecNumber evidence="2">2.7.11.25</ecNumber>
    </recommendedName>
</protein>
<comment type="catalytic activity">
    <reaction evidence="7">
        <text>L-threonyl-[protein] + ATP = O-phospho-L-threonyl-[protein] + ADP + H(+)</text>
        <dbReference type="Rhea" id="RHEA:46608"/>
        <dbReference type="Rhea" id="RHEA-COMP:11060"/>
        <dbReference type="Rhea" id="RHEA-COMP:11605"/>
        <dbReference type="ChEBI" id="CHEBI:15378"/>
        <dbReference type="ChEBI" id="CHEBI:30013"/>
        <dbReference type="ChEBI" id="CHEBI:30616"/>
        <dbReference type="ChEBI" id="CHEBI:61977"/>
        <dbReference type="ChEBI" id="CHEBI:456216"/>
        <dbReference type="EC" id="2.7.11.25"/>
    </reaction>
</comment>
<feature type="domain" description="Protein kinase" evidence="11">
    <location>
        <begin position="355"/>
        <end position="616"/>
    </location>
</feature>
<dbReference type="GO" id="GO:0005524">
    <property type="term" value="F:ATP binding"/>
    <property type="evidence" value="ECO:0007669"/>
    <property type="project" value="UniProtKB-UniRule"/>
</dbReference>
<dbReference type="InterPro" id="IPR017441">
    <property type="entry name" value="Protein_kinase_ATP_BS"/>
</dbReference>
<dbReference type="PANTHER" id="PTHR48016:SF5">
    <property type="entry name" value="MITOGEN-ACTIVATED PROTEIN KINASE KINASE KINASE 5"/>
    <property type="match status" value="1"/>
</dbReference>